<dbReference type="RefSeq" id="WP_373657377.1">
    <property type="nucleotide sequence ID" value="NZ_JBGUAW010000020.1"/>
</dbReference>
<evidence type="ECO:0000256" key="1">
    <source>
        <dbReference type="ARBA" id="ARBA00009964"/>
    </source>
</evidence>
<keyword evidence="5" id="KW-1185">Reference proteome</keyword>
<evidence type="ECO:0000313" key="4">
    <source>
        <dbReference type="EMBL" id="MFA9462588.1"/>
    </source>
</evidence>
<dbReference type="NCBIfam" id="NF033516">
    <property type="entry name" value="transpos_IS3"/>
    <property type="match status" value="1"/>
</dbReference>
<evidence type="ECO:0000256" key="2">
    <source>
        <dbReference type="SAM" id="MobiDB-lite"/>
    </source>
</evidence>
<dbReference type="Proteomes" id="UP001575181">
    <property type="component" value="Unassembled WGS sequence"/>
</dbReference>
<dbReference type="Pfam" id="PF13276">
    <property type="entry name" value="HTH_21"/>
    <property type="match status" value="1"/>
</dbReference>
<dbReference type="Pfam" id="PF00665">
    <property type="entry name" value="rve"/>
    <property type="match status" value="1"/>
</dbReference>
<dbReference type="InterPro" id="IPR036388">
    <property type="entry name" value="WH-like_DNA-bd_sf"/>
</dbReference>
<dbReference type="PROSITE" id="PS50994">
    <property type="entry name" value="INTEGRASE"/>
    <property type="match status" value="1"/>
</dbReference>
<dbReference type="InterPro" id="IPR048020">
    <property type="entry name" value="Transpos_IS3"/>
</dbReference>
<dbReference type="Pfam" id="PF13333">
    <property type="entry name" value="rve_2"/>
    <property type="match status" value="1"/>
</dbReference>
<dbReference type="InterPro" id="IPR002514">
    <property type="entry name" value="Transposase_8"/>
</dbReference>
<protein>
    <submittedName>
        <fullName evidence="4">IS3 family transposase</fullName>
    </submittedName>
</protein>
<evidence type="ECO:0000313" key="5">
    <source>
        <dbReference type="Proteomes" id="UP001575181"/>
    </source>
</evidence>
<comment type="similarity">
    <text evidence="1">Belongs to the transposase 8 family.</text>
</comment>
<proteinExistence type="inferred from homology"/>
<dbReference type="InterPro" id="IPR036397">
    <property type="entry name" value="RNaseH_sf"/>
</dbReference>
<dbReference type="SUPFAM" id="SSF53098">
    <property type="entry name" value="Ribonuclease H-like"/>
    <property type="match status" value="1"/>
</dbReference>
<dbReference type="InterPro" id="IPR025948">
    <property type="entry name" value="HTH-like_dom"/>
</dbReference>
<feature type="domain" description="Integrase catalytic" evidence="3">
    <location>
        <begin position="221"/>
        <end position="383"/>
    </location>
</feature>
<name>A0ABV4TZ97_9GAMM</name>
<dbReference type="PANTHER" id="PTHR46889">
    <property type="entry name" value="TRANSPOSASE INSF FOR INSERTION SEQUENCE IS3B-RELATED"/>
    <property type="match status" value="1"/>
</dbReference>
<evidence type="ECO:0000259" key="3">
    <source>
        <dbReference type="PROSITE" id="PS50994"/>
    </source>
</evidence>
<dbReference type="InterPro" id="IPR001584">
    <property type="entry name" value="Integrase_cat-core"/>
</dbReference>
<gene>
    <name evidence="4" type="ORF">ACERLL_17445</name>
</gene>
<sequence length="386" mass="43848">MAKSQARYSAEFREQMVELVRAGRSPHELAEEFEPSAQTIRNWFLQAERDAGNRSDGLNSEEQAELCRLRQENRQLREEREILGKAGGLVRSGIQDGSTRIFRFVRANQAMHSVATMCRVLGVSRSGFYAWRRRQPSARERADRALLGQIRAIHGRSRGTYGAPRIHAELAEAGFPVSRKRVARLMRQDSLRGVTRRKGIRTTTPAQQERPAPDWVDRAFQAEAPDALWVSDITYMPTDAGFLYLAMVLDVFSRRVVGWSMAGHMRTELVLNALDMAVHSRKPESVIHHSDQGCQYTSLAFGQRCQEAGIAQSMGSVGDCYDNALAESFFATLECELIDRQRFRNHPAAKRAIFEFIEGWYNPTRRHSALGQRSPRDHEQAWQEAA</sequence>
<reference evidence="4 5" key="1">
    <citation type="submission" date="2024-08" db="EMBL/GenBank/DDBJ databases">
        <title>Whole-genome sequencing of halo(alkali)philic microorganisms from hypersaline lakes.</title>
        <authorList>
            <person name="Sorokin D.Y."/>
            <person name="Merkel A.Y."/>
            <person name="Messina E."/>
            <person name="Yakimov M."/>
        </authorList>
    </citation>
    <scope>NUCLEOTIDE SEQUENCE [LARGE SCALE GENOMIC DNA]</scope>
    <source>
        <strain evidence="4 5">Cl-TMA</strain>
    </source>
</reference>
<dbReference type="Pfam" id="PF01527">
    <property type="entry name" value="HTH_Tnp_1"/>
    <property type="match status" value="1"/>
</dbReference>
<dbReference type="Gene3D" id="1.10.10.10">
    <property type="entry name" value="Winged helix-like DNA-binding domain superfamily/Winged helix DNA-binding domain"/>
    <property type="match status" value="1"/>
</dbReference>
<dbReference type="SUPFAM" id="SSF46689">
    <property type="entry name" value="Homeodomain-like"/>
    <property type="match status" value="1"/>
</dbReference>
<feature type="compositionally biased region" description="Basic and acidic residues" evidence="2">
    <location>
        <begin position="374"/>
        <end position="386"/>
    </location>
</feature>
<comment type="caution">
    <text evidence="4">The sequence shown here is derived from an EMBL/GenBank/DDBJ whole genome shotgun (WGS) entry which is preliminary data.</text>
</comment>
<accession>A0ABV4TZ97</accession>
<dbReference type="InterPro" id="IPR012337">
    <property type="entry name" value="RNaseH-like_sf"/>
</dbReference>
<dbReference type="Gene3D" id="3.30.420.10">
    <property type="entry name" value="Ribonuclease H-like superfamily/Ribonuclease H"/>
    <property type="match status" value="1"/>
</dbReference>
<dbReference type="InterPro" id="IPR050900">
    <property type="entry name" value="Transposase_IS3/IS150/IS904"/>
</dbReference>
<organism evidence="4 5">
    <name type="scientific">Thiohalorhabdus methylotrophus</name>
    <dbReference type="NCBI Taxonomy" id="3242694"/>
    <lineage>
        <taxon>Bacteria</taxon>
        <taxon>Pseudomonadati</taxon>
        <taxon>Pseudomonadota</taxon>
        <taxon>Gammaproteobacteria</taxon>
        <taxon>Thiohalorhabdales</taxon>
        <taxon>Thiohalorhabdaceae</taxon>
        <taxon>Thiohalorhabdus</taxon>
    </lineage>
</organism>
<feature type="region of interest" description="Disordered" evidence="2">
    <location>
        <begin position="367"/>
        <end position="386"/>
    </location>
</feature>
<dbReference type="EMBL" id="JBGUAW010000020">
    <property type="protein sequence ID" value="MFA9462588.1"/>
    <property type="molecule type" value="Genomic_DNA"/>
</dbReference>
<dbReference type="PANTHER" id="PTHR46889:SF4">
    <property type="entry name" value="TRANSPOSASE INSO FOR INSERTION SEQUENCE ELEMENT IS911B-RELATED"/>
    <property type="match status" value="1"/>
</dbReference>
<dbReference type="InterPro" id="IPR009057">
    <property type="entry name" value="Homeodomain-like_sf"/>
</dbReference>